<protein>
    <recommendedName>
        <fullName evidence="11 12">Chaperone protein DnaJ</fullName>
    </recommendedName>
</protein>
<feature type="repeat" description="CXXCXGXG motif" evidence="12">
    <location>
        <begin position="157"/>
        <end position="164"/>
    </location>
</feature>
<dbReference type="SMART" id="SM00271">
    <property type="entry name" value="DnaJ"/>
    <property type="match status" value="1"/>
</dbReference>
<dbReference type="GeneID" id="82148629"/>
<dbReference type="SUPFAM" id="SSF46565">
    <property type="entry name" value="Chaperone J-domain"/>
    <property type="match status" value="1"/>
</dbReference>
<evidence type="ECO:0000256" key="1">
    <source>
        <dbReference type="ARBA" id="ARBA00022490"/>
    </source>
</evidence>
<dbReference type="NCBIfam" id="TIGR02349">
    <property type="entry name" value="DnaJ_bact"/>
    <property type="match status" value="1"/>
</dbReference>
<keyword evidence="1 12" id="KW-0963">Cytoplasm</keyword>
<feature type="repeat" description="CXXCXGXG motif" evidence="12">
    <location>
        <begin position="200"/>
        <end position="207"/>
    </location>
</feature>
<dbReference type="InterPro" id="IPR012724">
    <property type="entry name" value="DnaJ"/>
</dbReference>
<dbReference type="SUPFAM" id="SSF49493">
    <property type="entry name" value="HSP40/DnaJ peptide-binding domain"/>
    <property type="match status" value="2"/>
</dbReference>
<evidence type="ECO:0000259" key="14">
    <source>
        <dbReference type="PROSITE" id="PS50076"/>
    </source>
</evidence>
<dbReference type="PANTHER" id="PTHR43096:SF48">
    <property type="entry name" value="CHAPERONE PROTEIN DNAJ"/>
    <property type="match status" value="1"/>
</dbReference>
<feature type="binding site" evidence="12">
    <location>
        <position position="217"/>
    </location>
    <ligand>
        <name>Zn(2+)</name>
        <dbReference type="ChEBI" id="CHEBI:29105"/>
        <label>1</label>
    </ligand>
</feature>
<comment type="cofactor">
    <cofactor evidence="12">
        <name>Zn(2+)</name>
        <dbReference type="ChEBI" id="CHEBI:29105"/>
    </cofactor>
    <text evidence="12">Binds 2 Zn(2+) ions per monomer.</text>
</comment>
<evidence type="ECO:0000256" key="4">
    <source>
        <dbReference type="ARBA" id="ARBA00022737"/>
    </source>
</evidence>
<dbReference type="FunFam" id="1.10.287.110:FF:000034">
    <property type="entry name" value="Chaperone protein DnaJ"/>
    <property type="match status" value="1"/>
</dbReference>
<dbReference type="InterPro" id="IPR002939">
    <property type="entry name" value="DnaJ_C"/>
</dbReference>
<dbReference type="SUPFAM" id="SSF57938">
    <property type="entry name" value="DnaJ/Hsp40 cysteine-rich domain"/>
    <property type="match status" value="1"/>
</dbReference>
<evidence type="ECO:0000313" key="17">
    <source>
        <dbReference type="Proteomes" id="UP000297635"/>
    </source>
</evidence>
<dbReference type="GO" id="GO:0005524">
    <property type="term" value="F:ATP binding"/>
    <property type="evidence" value="ECO:0007669"/>
    <property type="project" value="InterPro"/>
</dbReference>
<comment type="similarity">
    <text evidence="10 12">Belongs to the DnaJ family.</text>
</comment>
<dbReference type="Pfam" id="PF00226">
    <property type="entry name" value="DnaJ"/>
    <property type="match status" value="1"/>
</dbReference>
<dbReference type="InterPro" id="IPR008971">
    <property type="entry name" value="HSP40/DnaJ_pept-bd"/>
</dbReference>
<dbReference type="CDD" id="cd10719">
    <property type="entry name" value="DnaJ_zf"/>
    <property type="match status" value="1"/>
</dbReference>
<dbReference type="FunFam" id="2.10.230.10:FF:000002">
    <property type="entry name" value="Molecular chaperone DnaJ"/>
    <property type="match status" value="1"/>
</dbReference>
<feature type="binding site" evidence="12">
    <location>
        <position position="157"/>
    </location>
    <ligand>
        <name>Zn(2+)</name>
        <dbReference type="ChEBI" id="CHEBI:29105"/>
        <label>1</label>
    </ligand>
</feature>
<dbReference type="AlphaFoldDB" id="A0A4Z0V8F4"/>
<evidence type="ECO:0000256" key="7">
    <source>
        <dbReference type="ARBA" id="ARBA00023016"/>
    </source>
</evidence>
<feature type="repeat" description="CXXCXGXG motif" evidence="12">
    <location>
        <begin position="214"/>
        <end position="221"/>
    </location>
</feature>
<evidence type="ECO:0000313" key="16">
    <source>
        <dbReference type="EMBL" id="TGG39610.1"/>
    </source>
</evidence>
<evidence type="ECO:0000259" key="15">
    <source>
        <dbReference type="PROSITE" id="PS51188"/>
    </source>
</evidence>
<dbReference type="PROSITE" id="PS50076">
    <property type="entry name" value="DNAJ_2"/>
    <property type="match status" value="1"/>
</dbReference>
<dbReference type="GO" id="GO:0051082">
    <property type="term" value="F:unfolded protein binding"/>
    <property type="evidence" value="ECO:0007669"/>
    <property type="project" value="UniProtKB-UniRule"/>
</dbReference>
<keyword evidence="5 12" id="KW-0863">Zinc-finger</keyword>
<evidence type="ECO:0000256" key="8">
    <source>
        <dbReference type="ARBA" id="ARBA00023186"/>
    </source>
</evidence>
<dbReference type="GO" id="GO:0005737">
    <property type="term" value="C:cytoplasm"/>
    <property type="evidence" value="ECO:0007669"/>
    <property type="project" value="UniProtKB-SubCell"/>
</dbReference>
<dbReference type="Pfam" id="PF01556">
    <property type="entry name" value="DnaJ_C"/>
    <property type="match status" value="1"/>
</dbReference>
<keyword evidence="2 12" id="KW-0235">DNA replication</keyword>
<dbReference type="PROSITE" id="PS00636">
    <property type="entry name" value="DNAJ_1"/>
    <property type="match status" value="1"/>
</dbReference>
<organism evidence="16 17">
    <name type="scientific">Duncaniella freteri</name>
    <dbReference type="NCBI Taxonomy" id="2530391"/>
    <lineage>
        <taxon>Bacteria</taxon>
        <taxon>Pseudomonadati</taxon>
        <taxon>Bacteroidota</taxon>
        <taxon>Bacteroidia</taxon>
        <taxon>Bacteroidales</taxon>
        <taxon>Muribaculaceae</taxon>
        <taxon>Duncaniella</taxon>
    </lineage>
</organism>
<keyword evidence="8 12" id="KW-0143">Chaperone</keyword>
<dbReference type="Pfam" id="PF00684">
    <property type="entry name" value="DnaJ_CXXCXGXG"/>
    <property type="match status" value="1"/>
</dbReference>
<comment type="subcellular location">
    <subcellularLocation>
        <location evidence="12">Cytoplasm</location>
    </subcellularLocation>
</comment>
<dbReference type="Gene3D" id="2.60.260.20">
    <property type="entry name" value="Urease metallochaperone UreE, N-terminal domain"/>
    <property type="match status" value="2"/>
</dbReference>
<evidence type="ECO:0000256" key="5">
    <source>
        <dbReference type="ARBA" id="ARBA00022771"/>
    </source>
</evidence>
<comment type="function">
    <text evidence="9 12">Participates actively in the response to hyperosmotic and heat shock by preventing the aggregation of stress-denatured proteins and by disaggregating proteins, also in an autonomous, DnaK-independent fashion. Unfolded proteins bind initially to DnaJ; upon interaction with the DnaJ-bound protein, DnaK hydrolyzes its bound ATP, resulting in the formation of a stable complex. GrpE releases ADP from DnaK; ATP binding to DnaK triggers the release of the substrate protein, thus completing the reaction cycle. Several rounds of ATP-dependent interactions between DnaJ, DnaK and GrpE are required for fully efficient folding. Also involved, together with DnaK and GrpE, in the DNA replication of plasmids through activation of initiation proteins.</text>
</comment>
<feature type="binding site" evidence="12">
    <location>
        <position position="214"/>
    </location>
    <ligand>
        <name>Zn(2+)</name>
        <dbReference type="ChEBI" id="CHEBI:29105"/>
        <label>1</label>
    </ligand>
</feature>
<evidence type="ECO:0000256" key="12">
    <source>
        <dbReference type="HAMAP-Rule" id="MF_01152"/>
    </source>
</evidence>
<dbReference type="HAMAP" id="MF_01152">
    <property type="entry name" value="DnaJ"/>
    <property type="match status" value="1"/>
</dbReference>
<feature type="binding site" evidence="12">
    <location>
        <position position="174"/>
    </location>
    <ligand>
        <name>Zn(2+)</name>
        <dbReference type="ChEBI" id="CHEBI:29105"/>
        <label>2</label>
    </ligand>
</feature>
<evidence type="ECO:0000256" key="2">
    <source>
        <dbReference type="ARBA" id="ARBA00022705"/>
    </source>
</evidence>
<feature type="domain" description="J" evidence="14">
    <location>
        <begin position="6"/>
        <end position="71"/>
    </location>
</feature>
<keyword evidence="7 12" id="KW-0346">Stress response</keyword>
<dbReference type="Gene3D" id="2.10.230.10">
    <property type="entry name" value="Heat shock protein DnaJ, cysteine-rich domain"/>
    <property type="match status" value="1"/>
</dbReference>
<evidence type="ECO:0000256" key="13">
    <source>
        <dbReference type="PROSITE-ProRule" id="PRU00546"/>
    </source>
</evidence>
<evidence type="ECO:0000256" key="11">
    <source>
        <dbReference type="ARBA" id="ARBA00067609"/>
    </source>
</evidence>
<comment type="caution">
    <text evidence="16">The sequence shown here is derived from an EMBL/GenBank/DDBJ whole genome shotgun (WGS) entry which is preliminary data.</text>
</comment>
<dbReference type="EMBL" id="SJSA01000001">
    <property type="protein sequence ID" value="TGG39610.1"/>
    <property type="molecule type" value="Genomic_DNA"/>
</dbReference>
<reference evidence="16 17" key="1">
    <citation type="submission" date="2019-02" db="EMBL/GenBank/DDBJ databases">
        <title>Isolation and identification of novel species under the genus Muribaculum.</title>
        <authorList>
            <person name="Miyake S."/>
            <person name="Ding Y."/>
            <person name="Low A."/>
            <person name="Soh M."/>
            <person name="Seedorf H."/>
        </authorList>
    </citation>
    <scope>NUCLEOTIDE SEQUENCE [LARGE SCALE GENOMIC DNA]</scope>
    <source>
        <strain evidence="16 17">TLL-A3</strain>
    </source>
</reference>
<dbReference type="Proteomes" id="UP000297635">
    <property type="component" value="Unassembled WGS sequence"/>
</dbReference>
<proteinExistence type="inferred from homology"/>
<dbReference type="PANTHER" id="PTHR43096">
    <property type="entry name" value="DNAJ HOMOLOG 1, MITOCHONDRIAL-RELATED"/>
    <property type="match status" value="1"/>
</dbReference>
<comment type="domain">
    <text evidence="12">The J domain is necessary and sufficient to stimulate DnaK ATPase activity. Zinc center 1 plays an important role in the autonomous, DnaK-independent chaperone activity of DnaJ. Zinc center 2 is essential for interaction with DnaK and for DnaJ activity.</text>
</comment>
<feature type="binding site" evidence="12">
    <location>
        <position position="160"/>
    </location>
    <ligand>
        <name>Zn(2+)</name>
        <dbReference type="ChEBI" id="CHEBI:29105"/>
        <label>1</label>
    </ligand>
</feature>
<dbReference type="GO" id="GO:0008270">
    <property type="term" value="F:zinc ion binding"/>
    <property type="evidence" value="ECO:0007669"/>
    <property type="project" value="UniProtKB-UniRule"/>
</dbReference>
<dbReference type="InterPro" id="IPR001623">
    <property type="entry name" value="DnaJ_domain"/>
</dbReference>
<dbReference type="Gene3D" id="1.10.287.110">
    <property type="entry name" value="DnaJ domain"/>
    <property type="match status" value="1"/>
</dbReference>
<evidence type="ECO:0000256" key="3">
    <source>
        <dbReference type="ARBA" id="ARBA00022723"/>
    </source>
</evidence>
<accession>A0A4Z0V8F4</accession>
<feature type="binding site" evidence="12">
    <location>
        <position position="177"/>
    </location>
    <ligand>
        <name>Zn(2+)</name>
        <dbReference type="ChEBI" id="CHEBI:29105"/>
        <label>2</label>
    </ligand>
</feature>
<feature type="domain" description="CR-type" evidence="15">
    <location>
        <begin position="144"/>
        <end position="226"/>
    </location>
</feature>
<dbReference type="GO" id="GO:0006260">
    <property type="term" value="P:DNA replication"/>
    <property type="evidence" value="ECO:0007669"/>
    <property type="project" value="UniProtKB-KW"/>
</dbReference>
<name>A0A4Z0V8F4_9BACT</name>
<dbReference type="CDD" id="cd10747">
    <property type="entry name" value="DnaJ_C"/>
    <property type="match status" value="1"/>
</dbReference>
<feature type="binding site" evidence="12">
    <location>
        <position position="203"/>
    </location>
    <ligand>
        <name>Zn(2+)</name>
        <dbReference type="ChEBI" id="CHEBI:29105"/>
        <label>2</label>
    </ligand>
</feature>
<gene>
    <name evidence="12 16" type="primary">dnaJ</name>
    <name evidence="16" type="ORF">EZ315_02415</name>
</gene>
<dbReference type="FunFam" id="2.60.260.20:FF:000005">
    <property type="entry name" value="Chaperone protein dnaJ 1, mitochondrial"/>
    <property type="match status" value="1"/>
</dbReference>
<sequence>MAAKRDYYEVLGVDKNADEKTIKSAYRKKAIQYHPDKNPGDKEAEEKFKEAAEAYDVLSNPDKRAKYDQFGHDMGPQGFPGGGGFHAGGFSMEDIFSQFGDIFGGAFGNMGGFESAGGRTRRRQRRGSDLRIKIKMTLAEIATGINKTLKIPTMVPCSHCNGTGAKDGTAFHNCPTCNGSGTVIRQQQTMFGIQQSVIECPQCHGEGKIITERCSYCNGEGVERKDETVSFSIPAGVQDGQTLTMRGKGNAAPRGGANGDLLIVIEEVKHPELIRDGNDIVYNLMLDLPTATLGGSVEVPTITGRARMKIPASTQPGKVLRMRGKGLPSTDGYGTGDELVNIMVYIPENLGQQEQAAIESLRGKPGVTPDESTKNRIFSKLRHIFE</sequence>
<dbReference type="PROSITE" id="PS51188">
    <property type="entry name" value="ZF_CR"/>
    <property type="match status" value="1"/>
</dbReference>
<dbReference type="InterPro" id="IPR036869">
    <property type="entry name" value="J_dom_sf"/>
</dbReference>
<feature type="binding site" evidence="12">
    <location>
        <position position="200"/>
    </location>
    <ligand>
        <name>Zn(2+)</name>
        <dbReference type="ChEBI" id="CHEBI:29105"/>
        <label>2</label>
    </ligand>
</feature>
<comment type="subunit">
    <text evidence="12">Homodimer.</text>
</comment>
<dbReference type="GO" id="GO:0009408">
    <property type="term" value="P:response to heat"/>
    <property type="evidence" value="ECO:0007669"/>
    <property type="project" value="InterPro"/>
</dbReference>
<feature type="repeat" description="CXXCXGXG motif" evidence="12">
    <location>
        <begin position="174"/>
        <end position="181"/>
    </location>
</feature>
<dbReference type="PRINTS" id="PR00625">
    <property type="entry name" value="JDOMAIN"/>
</dbReference>
<evidence type="ECO:0000256" key="10">
    <source>
        <dbReference type="ARBA" id="ARBA00061004"/>
    </source>
</evidence>
<dbReference type="CDD" id="cd06257">
    <property type="entry name" value="DnaJ"/>
    <property type="match status" value="1"/>
</dbReference>
<keyword evidence="4 12" id="KW-0677">Repeat</keyword>
<dbReference type="GO" id="GO:0042026">
    <property type="term" value="P:protein refolding"/>
    <property type="evidence" value="ECO:0007669"/>
    <property type="project" value="TreeGrafter"/>
</dbReference>
<keyword evidence="3 12" id="KW-0479">Metal-binding</keyword>
<dbReference type="NCBIfam" id="NF008035">
    <property type="entry name" value="PRK10767.1"/>
    <property type="match status" value="1"/>
</dbReference>
<keyword evidence="17" id="KW-1185">Reference proteome</keyword>
<evidence type="ECO:0000256" key="9">
    <source>
        <dbReference type="ARBA" id="ARBA00053423"/>
    </source>
</evidence>
<dbReference type="InterPro" id="IPR018253">
    <property type="entry name" value="DnaJ_domain_CS"/>
</dbReference>
<dbReference type="InterPro" id="IPR001305">
    <property type="entry name" value="HSP_DnaJ_Cys-rich_dom"/>
</dbReference>
<dbReference type="InterPro" id="IPR036410">
    <property type="entry name" value="HSP_DnaJ_Cys-rich_dom_sf"/>
</dbReference>
<dbReference type="RefSeq" id="WP_135470297.1">
    <property type="nucleotide sequence ID" value="NZ_CASJDB010000052.1"/>
</dbReference>
<keyword evidence="6 12" id="KW-0862">Zinc</keyword>
<evidence type="ECO:0000256" key="6">
    <source>
        <dbReference type="ARBA" id="ARBA00022833"/>
    </source>
</evidence>
<dbReference type="GO" id="GO:0031072">
    <property type="term" value="F:heat shock protein binding"/>
    <property type="evidence" value="ECO:0007669"/>
    <property type="project" value="InterPro"/>
</dbReference>
<feature type="zinc finger region" description="CR-type" evidence="13">
    <location>
        <begin position="144"/>
        <end position="226"/>
    </location>
</feature>